<reference evidence="12 13" key="1">
    <citation type="submission" date="2020-03" db="EMBL/GenBank/DDBJ databases">
        <title>Dissostichus mawsoni Genome sequencing and assembly.</title>
        <authorList>
            <person name="Park H."/>
        </authorList>
    </citation>
    <scope>NUCLEOTIDE SEQUENCE [LARGE SCALE GENOMIC DNA]</scope>
    <source>
        <strain evidence="12">DM0001</strain>
        <tissue evidence="12">Muscle</tissue>
    </source>
</reference>
<comment type="similarity">
    <text evidence="2 8">Belongs to the anoctamin family.</text>
</comment>
<dbReference type="EMBL" id="JAAKFY010000013">
    <property type="protein sequence ID" value="KAF3848289.1"/>
    <property type="molecule type" value="Genomic_DNA"/>
</dbReference>
<evidence type="ECO:0000313" key="12">
    <source>
        <dbReference type="EMBL" id="KAF3848289.1"/>
    </source>
</evidence>
<dbReference type="GO" id="GO:0046983">
    <property type="term" value="F:protein dimerization activity"/>
    <property type="evidence" value="ECO:0007669"/>
    <property type="project" value="InterPro"/>
</dbReference>
<feature type="compositionally biased region" description="Low complexity" evidence="9">
    <location>
        <begin position="120"/>
        <end position="135"/>
    </location>
</feature>
<keyword evidence="6 8" id="KW-0472">Membrane</keyword>
<dbReference type="GO" id="GO:0061588">
    <property type="term" value="P:calcium activated phospholipid scrambling"/>
    <property type="evidence" value="ECO:0007669"/>
    <property type="project" value="TreeGrafter"/>
</dbReference>
<feature type="transmembrane region" description="Helical" evidence="8">
    <location>
        <begin position="767"/>
        <end position="787"/>
    </location>
</feature>
<evidence type="ECO:0000259" key="10">
    <source>
        <dbReference type="Pfam" id="PF04547"/>
    </source>
</evidence>
<accession>A0A7J5YHP4</accession>
<evidence type="ECO:0000256" key="1">
    <source>
        <dbReference type="ARBA" id="ARBA00004651"/>
    </source>
</evidence>
<organism evidence="12 13">
    <name type="scientific">Dissostichus mawsoni</name>
    <name type="common">Antarctic cod</name>
    <dbReference type="NCBI Taxonomy" id="36200"/>
    <lineage>
        <taxon>Eukaryota</taxon>
        <taxon>Metazoa</taxon>
        <taxon>Chordata</taxon>
        <taxon>Craniata</taxon>
        <taxon>Vertebrata</taxon>
        <taxon>Euteleostomi</taxon>
        <taxon>Actinopterygii</taxon>
        <taxon>Neopterygii</taxon>
        <taxon>Teleostei</taxon>
        <taxon>Neoteleostei</taxon>
        <taxon>Acanthomorphata</taxon>
        <taxon>Eupercaria</taxon>
        <taxon>Perciformes</taxon>
        <taxon>Notothenioidei</taxon>
        <taxon>Nototheniidae</taxon>
        <taxon>Dissostichus</taxon>
    </lineage>
</organism>
<feature type="transmembrane region" description="Helical" evidence="8">
    <location>
        <begin position="896"/>
        <end position="923"/>
    </location>
</feature>
<evidence type="ECO:0000256" key="8">
    <source>
        <dbReference type="RuleBase" id="RU280814"/>
    </source>
</evidence>
<gene>
    <name evidence="12" type="ORF">F7725_021317</name>
</gene>
<dbReference type="GO" id="GO:0005254">
    <property type="term" value="F:chloride channel activity"/>
    <property type="evidence" value="ECO:0007669"/>
    <property type="project" value="TreeGrafter"/>
</dbReference>
<dbReference type="InterPro" id="IPR049452">
    <property type="entry name" value="Anoctamin_TM"/>
</dbReference>
<dbReference type="OrthoDB" id="296386at2759"/>
<feature type="region of interest" description="Disordered" evidence="9">
    <location>
        <begin position="96"/>
        <end position="146"/>
    </location>
</feature>
<dbReference type="AlphaFoldDB" id="A0A7J5YHP4"/>
<evidence type="ECO:0000256" key="4">
    <source>
        <dbReference type="ARBA" id="ARBA00022692"/>
    </source>
</evidence>
<keyword evidence="3" id="KW-1003">Cell membrane</keyword>
<feature type="region of interest" description="Disordered" evidence="9">
    <location>
        <begin position="803"/>
        <end position="837"/>
    </location>
</feature>
<protein>
    <recommendedName>
        <fullName evidence="8">Anoctamin</fullName>
    </recommendedName>
</protein>
<dbReference type="PANTHER" id="PTHR12308:SF22">
    <property type="entry name" value="ANOCTAMIN-7"/>
    <property type="match status" value="1"/>
</dbReference>
<dbReference type="Pfam" id="PF04547">
    <property type="entry name" value="Anoctamin"/>
    <property type="match status" value="2"/>
</dbReference>
<dbReference type="InterPro" id="IPR007632">
    <property type="entry name" value="Anoctamin"/>
</dbReference>
<comment type="caution">
    <text evidence="8">Lacks conserved residue(s) required for the propagation of feature annotation.</text>
</comment>
<evidence type="ECO:0000313" key="13">
    <source>
        <dbReference type="Proteomes" id="UP000518266"/>
    </source>
</evidence>
<keyword evidence="5 8" id="KW-1133">Transmembrane helix</keyword>
<comment type="caution">
    <text evidence="12">The sequence shown here is derived from an EMBL/GenBank/DDBJ whole genome shotgun (WGS) entry which is preliminary data.</text>
</comment>
<dbReference type="InterPro" id="IPR032394">
    <property type="entry name" value="Anoct_dimer"/>
</dbReference>
<name>A0A7J5YHP4_DISMA</name>
<sequence>MGRSETKRTMGRSETKRIMGRSETKRTTGRSETKRTMGRSETKRIMGRSETKRIMGRSETKRTMGRSETKRTMGRSETKRTMGHFVLVWEEPLSLQVEEGSSPAHREWRQKTSFSRRQRSVLSSSTPPGVSSVSTQRTSASESPCRLSPLRSLTGHAGFVPVVRPNPFLQDVPNAPPDFYTCQFRNNKLQRFLGSDNRDTFFKTTQRHQVSLSDCFLSLSDCFLSCRDCFLSLSDCFLSLSPSVTGFLSLSDCFLSCSDWFLSLSDCFLSLSDCFLSLSDWFLSLSDCFLSCRDCFLSLSDCFLSLSPSVTGSCPSVTVSCPVSLSDWFLSLSDCFLSCSDWFLSLSDWFLSLSDCFLSLSDWFLSLSDWFLSLSDWFLSLSDWFLSLSDCFLLSLSDCFLSLSDWFLSLSDCFLSRNDWFLSLSDCFLDWFLSLSDWFLSRSDWFLSLSDCFLSLSDCFLSLSDCFLSLSDCFLDWFLSLSDCFLSLSDWFLSLSDWFLSLSDCFLSLSDWFLSLSDWFLSLSDCFLSRSDCFLSLSDCFLSLQLYEILARTPYGSMKRGEVGIDRLLSEGVFTAAYPLHEGGFQLPSPPVPPQSLALRQILYSHWATWSSWRSYQPLDHIREYFGEKIALYFAWLGFYTGWLLPASLVGTVVFLFGFWLMATDVAVVLMFLMAIILYRTILTIVIDKSDTPLTGFGIRETTEAPGRFPEEPHNLAPRIASITGSMLNLLVILMLSKVYTSLAHILTRWEMHRTQSKYEDMFILKVFIFQFINFYSSPVYIAFFKGRKLKSWWQKRNRNPRLKEEKGEKEEEGKGEKEEKGKGDEEEEGKGDEERKGRGMKRRRFFGFITIFVAAFPLAPFFALINNWVEIRLDAQKFVTEYRRPVVERVQDLGIWLPILQLITHVAVFSNAFLIAFTSSFLPRLYYRHTRDSNLNGFINFTLATSPSNYSQQHTRCRYLDLRDEEGHYLPEYYHLLAIRLAFVIDVEMKIKREHYLAKEALAENQVQKT</sequence>
<feature type="region of interest" description="Disordered" evidence="9">
    <location>
        <begin position="1"/>
        <end position="77"/>
    </location>
</feature>
<evidence type="ECO:0000256" key="5">
    <source>
        <dbReference type="ARBA" id="ARBA00022989"/>
    </source>
</evidence>
<evidence type="ECO:0000256" key="9">
    <source>
        <dbReference type="SAM" id="MobiDB-lite"/>
    </source>
</evidence>
<keyword evidence="7" id="KW-0325">Glycoprotein</keyword>
<dbReference type="Pfam" id="PF16178">
    <property type="entry name" value="Anoct_dimer"/>
    <property type="match status" value="1"/>
</dbReference>
<keyword evidence="4 8" id="KW-0812">Transmembrane</keyword>
<evidence type="ECO:0000256" key="3">
    <source>
        <dbReference type="ARBA" id="ARBA00022475"/>
    </source>
</evidence>
<feature type="domain" description="Anoctamin dimerisation" evidence="11">
    <location>
        <begin position="545"/>
        <end position="619"/>
    </location>
</feature>
<evidence type="ECO:0000256" key="7">
    <source>
        <dbReference type="ARBA" id="ARBA00023180"/>
    </source>
</evidence>
<evidence type="ECO:0000259" key="11">
    <source>
        <dbReference type="Pfam" id="PF16178"/>
    </source>
</evidence>
<feature type="domain" description="Anoctamin transmembrane" evidence="10">
    <location>
        <begin position="845"/>
        <end position="989"/>
    </location>
</feature>
<evidence type="ECO:0000256" key="2">
    <source>
        <dbReference type="ARBA" id="ARBA00009671"/>
    </source>
</evidence>
<feature type="transmembrane region" description="Helical" evidence="8">
    <location>
        <begin position="846"/>
        <end position="866"/>
    </location>
</feature>
<comment type="subcellular location">
    <subcellularLocation>
        <location evidence="1">Cell membrane</location>
        <topology evidence="1">Multi-pass membrane protein</topology>
    </subcellularLocation>
    <subcellularLocation>
        <location evidence="8">Membrane</location>
        <topology evidence="8">Multi-pass membrane protein</topology>
    </subcellularLocation>
</comment>
<feature type="compositionally biased region" description="Basic and acidic residues" evidence="9">
    <location>
        <begin position="803"/>
        <end position="824"/>
    </location>
</feature>
<dbReference type="GO" id="GO:0005886">
    <property type="term" value="C:plasma membrane"/>
    <property type="evidence" value="ECO:0007669"/>
    <property type="project" value="UniProtKB-SubCell"/>
</dbReference>
<dbReference type="Proteomes" id="UP000518266">
    <property type="component" value="Unassembled WGS sequence"/>
</dbReference>
<dbReference type="PANTHER" id="PTHR12308">
    <property type="entry name" value="ANOCTAMIN"/>
    <property type="match status" value="1"/>
</dbReference>
<keyword evidence="13" id="KW-1185">Reference proteome</keyword>
<feature type="transmembrane region" description="Helical" evidence="8">
    <location>
        <begin position="666"/>
        <end position="687"/>
    </location>
</feature>
<feature type="domain" description="Anoctamin transmembrane" evidence="10">
    <location>
        <begin position="668"/>
        <end position="791"/>
    </location>
</feature>
<proteinExistence type="inferred from homology"/>
<feature type="transmembrane region" description="Helical" evidence="8">
    <location>
        <begin position="728"/>
        <end position="747"/>
    </location>
</feature>
<evidence type="ECO:0000256" key="6">
    <source>
        <dbReference type="ARBA" id="ARBA00023136"/>
    </source>
</evidence>
<feature type="transmembrane region" description="Helical" evidence="8">
    <location>
        <begin position="630"/>
        <end position="660"/>
    </location>
</feature>